<gene>
    <name evidence="4" type="ORF">GCM10009083_18600</name>
</gene>
<dbReference type="RefSeq" id="WP_188636346.1">
    <property type="nucleotide sequence ID" value="NZ_BMNN01000003.1"/>
</dbReference>
<reference evidence="5" key="1">
    <citation type="journal article" date="2019" name="Int. J. Syst. Evol. Microbiol.">
        <title>The Global Catalogue of Microorganisms (GCM) 10K type strain sequencing project: providing services to taxonomists for standard genome sequencing and annotation.</title>
        <authorList>
            <consortium name="The Broad Institute Genomics Platform"/>
            <consortium name="The Broad Institute Genome Sequencing Center for Infectious Disease"/>
            <person name="Wu L."/>
            <person name="Ma J."/>
        </authorList>
    </citation>
    <scope>NUCLEOTIDE SEQUENCE [LARGE SCALE GENOMIC DNA]</scope>
    <source>
        <strain evidence="5">JCM 11590</strain>
    </source>
</reference>
<keyword evidence="3" id="KW-0472">Membrane</keyword>
<dbReference type="EMBL" id="BMNN01000003">
    <property type="protein sequence ID" value="GGJ02036.1"/>
    <property type="molecule type" value="Genomic_DNA"/>
</dbReference>
<comment type="caution">
    <text evidence="4">The sequence shown here is derived from an EMBL/GenBank/DDBJ whole genome shotgun (WGS) entry which is preliminary data.</text>
</comment>
<evidence type="ECO:0000313" key="4">
    <source>
        <dbReference type="EMBL" id="GGJ02036.1"/>
    </source>
</evidence>
<proteinExistence type="predicted"/>
<dbReference type="InterPro" id="IPR009722">
    <property type="entry name" value="YjiK/CarP"/>
</dbReference>
<keyword evidence="5" id="KW-1185">Reference proteome</keyword>
<organism evidence="4 5">
    <name type="scientific">Halopseudomonas pertucinogena</name>
    <dbReference type="NCBI Taxonomy" id="86175"/>
    <lineage>
        <taxon>Bacteria</taxon>
        <taxon>Pseudomonadati</taxon>
        <taxon>Pseudomonadota</taxon>
        <taxon>Gammaproteobacteria</taxon>
        <taxon>Pseudomonadales</taxon>
        <taxon>Pseudomonadaceae</taxon>
        <taxon>Halopseudomonas</taxon>
    </lineage>
</organism>
<comment type="subcellular location">
    <subcellularLocation>
        <location evidence="1">Cell membrane</location>
    </subcellularLocation>
</comment>
<dbReference type="Proteomes" id="UP000633263">
    <property type="component" value="Unassembled WGS sequence"/>
</dbReference>
<dbReference type="Pfam" id="PF06977">
    <property type="entry name" value="SdiA-regulated"/>
    <property type="match status" value="1"/>
</dbReference>
<dbReference type="SUPFAM" id="SSF50956">
    <property type="entry name" value="Thermostable phytase (3-phytase)"/>
    <property type="match status" value="1"/>
</dbReference>
<evidence type="ECO:0000256" key="1">
    <source>
        <dbReference type="ARBA" id="ARBA00004236"/>
    </source>
</evidence>
<protein>
    <submittedName>
        <fullName evidence="4">Uncharacterized protein</fullName>
    </submittedName>
</protein>
<accession>A0ABQ2CQ45</accession>
<keyword evidence="2" id="KW-1003">Cell membrane</keyword>
<evidence type="ECO:0000256" key="2">
    <source>
        <dbReference type="ARBA" id="ARBA00022475"/>
    </source>
</evidence>
<sequence length="297" mass="33324">MKVFLLLCAALIALGGATLRYTQWDTYLWHHWNINRQVTPADALDLSRYRVDIEAVALEGVDDDLSALAFNDERNTLFGLVNGQPDLLEISLDGKLLRRVRIEGVRDMEGMAHIGGDRYVIAEERHQRLRIIELPDGVQTLDVSNSPRLTIAIDDSDNLSFEGLSWNASEQKLLLVRERDPLRVLVVEGFVNGDGDLLQVDITEKARLQEEDLFVSDLSAVEVDNLSGNLLLLSDESQMVVEYAPGGKAISLLGLRRGFHGLQRSVPQAEGMALDNERRLYIVSEPNLFYRFSPVEP</sequence>
<evidence type="ECO:0000256" key="3">
    <source>
        <dbReference type="ARBA" id="ARBA00023136"/>
    </source>
</evidence>
<dbReference type="CDD" id="cd09971">
    <property type="entry name" value="SdiA-regulated"/>
    <property type="match status" value="1"/>
</dbReference>
<evidence type="ECO:0000313" key="5">
    <source>
        <dbReference type="Proteomes" id="UP000633263"/>
    </source>
</evidence>
<name>A0ABQ2CQ45_9GAMM</name>